<dbReference type="GeneID" id="92513529"/>
<feature type="region of interest" description="Disordered" evidence="1">
    <location>
        <begin position="289"/>
        <end position="330"/>
    </location>
</feature>
<reference evidence="4" key="1">
    <citation type="journal article" date="2021" name="Microbiol. Resour. Announc.">
        <title>LGAAP: Leishmaniinae Genome Assembly and Annotation Pipeline.</title>
        <authorList>
            <person name="Almutairi H."/>
            <person name="Urbaniak M.D."/>
            <person name="Bates M.D."/>
            <person name="Jariyapan N."/>
            <person name="Kwakye-Nuako G."/>
            <person name="Thomaz-Soccol V."/>
            <person name="Al-Salem W.S."/>
            <person name="Dillon R.J."/>
            <person name="Bates P.A."/>
            <person name="Gatherer D."/>
        </authorList>
    </citation>
    <scope>NUCLEOTIDE SEQUENCE [LARGE SCALE GENOMIC DNA]</scope>
</reference>
<comment type="caution">
    <text evidence="3">The sequence shown here is derived from an EMBL/GenBank/DDBJ whole genome shotgun (WGS) entry which is preliminary data.</text>
</comment>
<keyword evidence="2" id="KW-0732">Signal</keyword>
<dbReference type="RefSeq" id="XP_067177627.1">
    <property type="nucleotide sequence ID" value="XM_067321017.1"/>
</dbReference>
<feature type="chain" id="PRO_5032834078" evidence="2">
    <location>
        <begin position="24"/>
        <end position="398"/>
    </location>
</feature>
<proteinExistence type="predicted"/>
<organism evidence="3 4">
    <name type="scientific">Leishmania martiniquensis</name>
    <dbReference type="NCBI Taxonomy" id="1580590"/>
    <lineage>
        <taxon>Eukaryota</taxon>
        <taxon>Discoba</taxon>
        <taxon>Euglenozoa</taxon>
        <taxon>Kinetoplastea</taxon>
        <taxon>Metakinetoplastina</taxon>
        <taxon>Trypanosomatida</taxon>
        <taxon>Trypanosomatidae</taxon>
        <taxon>Leishmaniinae</taxon>
        <taxon>Leishmania</taxon>
    </lineage>
</organism>
<evidence type="ECO:0000313" key="4">
    <source>
        <dbReference type="Proteomes" id="UP000673552"/>
    </source>
</evidence>
<evidence type="ECO:0000256" key="1">
    <source>
        <dbReference type="SAM" id="MobiDB-lite"/>
    </source>
</evidence>
<protein>
    <submittedName>
        <fullName evidence="3">Uncharacterized protein</fullName>
    </submittedName>
</protein>
<dbReference type="Proteomes" id="UP000673552">
    <property type="component" value="Unassembled WGS sequence"/>
</dbReference>
<dbReference type="AlphaFoldDB" id="A0A836G564"/>
<feature type="signal peptide" evidence="2">
    <location>
        <begin position="1"/>
        <end position="23"/>
    </location>
</feature>
<accession>A0A836G564</accession>
<reference evidence="4" key="2">
    <citation type="journal article" date="2021" name="Sci. Data">
        <title>Chromosome-scale genome sequencing, assembly and annotation of six genomes from subfamily Leishmaniinae.</title>
        <authorList>
            <person name="Almutairi H."/>
            <person name="Urbaniak M.D."/>
            <person name="Bates M.D."/>
            <person name="Jariyapan N."/>
            <person name="Kwakye-Nuako G."/>
            <person name="Thomaz Soccol V."/>
            <person name="Al-Salem W.S."/>
            <person name="Dillon R.J."/>
            <person name="Bates P.A."/>
            <person name="Gatherer D."/>
        </authorList>
    </citation>
    <scope>NUCLEOTIDE SEQUENCE [LARGE SCALE GENOMIC DNA]</scope>
</reference>
<sequence length="398" mass="44496">MQTAHFLTPLFPALLSLPSWQRGGQPYIRTPSTCTRGMQKIYRRSPSRNETQQVYAFSAPSVKQYDPRALSPSRLRYVGAQVTKRVSPSDLLCGTSVAKFHERGSPKSLLTSLERATVPTTFSVDHESVSTALASPCHPLLQQVLLLIEAAEVEERLAFSQEEMDSFESIITSLNVAREVEVIRVAAFELFHIERAFRRAVKRQERHERRILQRWYCESFADTLLSEEVRIIRRQSEEARSVFSGSSLRSGSTSVRRQIQEPLDVIAHQIRPSLSRSVPRSTKFLAAAPASPLQFSEPRQRGKGARDSSPTEICSEVPHGSTRVSSPMISNPSFPQPVGLSRSLSVYSDSVNVVDGRQYNCGYGGHRQSTVGGIEAELEARIARQEALLLPARQSYQK</sequence>
<gene>
    <name evidence="3" type="ORF">LSCM1_03475</name>
</gene>
<dbReference type="OrthoDB" id="266171at2759"/>
<dbReference type="EMBL" id="JAFEUZ010000027">
    <property type="protein sequence ID" value="KAG5475362.1"/>
    <property type="molecule type" value="Genomic_DNA"/>
</dbReference>
<evidence type="ECO:0000256" key="2">
    <source>
        <dbReference type="SAM" id="SignalP"/>
    </source>
</evidence>
<keyword evidence="4" id="KW-1185">Reference proteome</keyword>
<dbReference type="KEGG" id="lmat:92513529"/>
<evidence type="ECO:0000313" key="3">
    <source>
        <dbReference type="EMBL" id="KAG5475362.1"/>
    </source>
</evidence>
<name>A0A836G564_9TRYP</name>